<feature type="region of interest" description="Disordered" evidence="1">
    <location>
        <begin position="1"/>
        <end position="52"/>
    </location>
</feature>
<accession>A0ABU8TY49</accession>
<evidence type="ECO:0000256" key="1">
    <source>
        <dbReference type="SAM" id="MobiDB-lite"/>
    </source>
</evidence>
<dbReference type="InterPro" id="IPR029058">
    <property type="entry name" value="AB_hydrolase_fold"/>
</dbReference>
<keyword evidence="3" id="KW-1185">Reference proteome</keyword>
<comment type="caution">
    <text evidence="2">The sequence shown here is derived from an EMBL/GenBank/DDBJ whole genome shotgun (WGS) entry which is preliminary data.</text>
</comment>
<evidence type="ECO:0000313" key="3">
    <source>
        <dbReference type="Proteomes" id="UP001382904"/>
    </source>
</evidence>
<sequence length="140" mass="15014">MDDAGGVRPCQPEVGRDDREGGAGRLARQEAAAAPRGGVRRSRVPPTPTEGILPSVLRGLARSDLPPPAKIARLRLPALVLAWADDPGHPLSTARSLAEALPGADLHISETRADIRTWGERIAAFLVAPHRRLVTPPRRR</sequence>
<proteinExistence type="predicted"/>
<name>A0ABU8TY49_9ACTN</name>
<dbReference type="Gene3D" id="3.40.50.1820">
    <property type="entry name" value="alpha/beta hydrolase"/>
    <property type="match status" value="1"/>
</dbReference>
<gene>
    <name evidence="2" type="ORF">WKI68_01985</name>
</gene>
<evidence type="ECO:0008006" key="4">
    <source>
        <dbReference type="Google" id="ProtNLM"/>
    </source>
</evidence>
<organism evidence="2 3">
    <name type="scientific">Streptomyces caledonius</name>
    <dbReference type="NCBI Taxonomy" id="3134107"/>
    <lineage>
        <taxon>Bacteria</taxon>
        <taxon>Bacillati</taxon>
        <taxon>Actinomycetota</taxon>
        <taxon>Actinomycetes</taxon>
        <taxon>Kitasatosporales</taxon>
        <taxon>Streptomycetaceae</taxon>
        <taxon>Streptomyces</taxon>
    </lineage>
</organism>
<feature type="compositionally biased region" description="Low complexity" evidence="1">
    <location>
        <begin position="25"/>
        <end position="37"/>
    </location>
</feature>
<evidence type="ECO:0000313" key="2">
    <source>
        <dbReference type="EMBL" id="MEJ8640533.1"/>
    </source>
</evidence>
<protein>
    <recommendedName>
        <fullName evidence="4">Alpha/beta hydrolase</fullName>
    </recommendedName>
</protein>
<dbReference type="SUPFAM" id="SSF53474">
    <property type="entry name" value="alpha/beta-Hydrolases"/>
    <property type="match status" value="1"/>
</dbReference>
<dbReference type="Proteomes" id="UP001382904">
    <property type="component" value="Unassembled WGS sequence"/>
</dbReference>
<dbReference type="EMBL" id="JBBKAM010000002">
    <property type="protein sequence ID" value="MEJ8640533.1"/>
    <property type="molecule type" value="Genomic_DNA"/>
</dbReference>
<reference evidence="2 3" key="1">
    <citation type="submission" date="2024-03" db="EMBL/GenBank/DDBJ databases">
        <title>Novel Streptomyces species of biotechnological and ecological value are a feature of Machair soil.</title>
        <authorList>
            <person name="Prole J.R."/>
            <person name="Goodfellow M."/>
            <person name="Allenby N."/>
            <person name="Ward A.C."/>
        </authorList>
    </citation>
    <scope>NUCLEOTIDE SEQUENCE [LARGE SCALE GENOMIC DNA]</scope>
    <source>
        <strain evidence="2 3">MS1.HAVA.3</strain>
    </source>
</reference>